<feature type="coiled-coil region" evidence="1">
    <location>
        <begin position="169"/>
        <end position="377"/>
    </location>
</feature>
<feature type="coiled-coil region" evidence="1">
    <location>
        <begin position="441"/>
        <end position="554"/>
    </location>
</feature>
<dbReference type="KEGG" id="pbar:105432731"/>
<dbReference type="GeneID" id="105432731"/>
<evidence type="ECO:0000313" key="3">
    <source>
        <dbReference type="Proteomes" id="UP000504615"/>
    </source>
</evidence>
<keyword evidence="1" id="KW-0175">Coiled coil</keyword>
<evidence type="ECO:0000313" key="4">
    <source>
        <dbReference type="RefSeq" id="XP_011645970.1"/>
    </source>
</evidence>
<feature type="region of interest" description="Disordered" evidence="2">
    <location>
        <begin position="617"/>
        <end position="678"/>
    </location>
</feature>
<evidence type="ECO:0000256" key="1">
    <source>
        <dbReference type="SAM" id="Coils"/>
    </source>
</evidence>
<proteinExistence type="predicted"/>
<dbReference type="OrthoDB" id="7543142at2759"/>
<gene>
    <name evidence="4" type="primary">LOC105432731</name>
</gene>
<protein>
    <submittedName>
        <fullName evidence="4">Leucine-rich repeat-containing protein DDB_G0290503</fullName>
    </submittedName>
</protein>
<reference evidence="4" key="1">
    <citation type="submission" date="2025-08" db="UniProtKB">
        <authorList>
            <consortium name="RefSeq"/>
        </authorList>
    </citation>
    <scope>IDENTIFICATION</scope>
</reference>
<feature type="region of interest" description="Disordered" evidence="2">
    <location>
        <begin position="52"/>
        <end position="82"/>
    </location>
</feature>
<keyword evidence="3" id="KW-1185">Reference proteome</keyword>
<dbReference type="Proteomes" id="UP000504615">
    <property type="component" value="Unplaced"/>
</dbReference>
<dbReference type="RefSeq" id="XP_011645970.1">
    <property type="nucleotide sequence ID" value="XM_011647668.2"/>
</dbReference>
<name>A0A6I9WRV9_9HYME</name>
<sequence>MEPNIESCYNSRLEEKRIMQEEKARTSTQGSGKFINSLIGQWISRTGSNVPLQAEEQVAESSSTQSDKQQASQTHGTQQSQENMIQILKRKLKESRDVQASLTASLETEVRNKEEIQTKLNATWIYIENITEYYNYIKESLASFQQHRDNLSTMYDNVILKQQEAIQKLQLNDAKSKDLENHVAQLRNKSLVQEERLQEALAERNKLRKQLENELQLQRNELANAHAEEKLKLVKEEQRLLLEYENLQSRLQTIEKEKSDIAKSTVQLENKLLLQEEKLQEALMEQNKLRKQVENAEREFLSQKNELANAHIQEKKMLVEKQQRLQSESESLRSQLNILEQDKSSIIEIIAQKDELISKFQNEISMYKNQIDSMTIKYNETYAKCEALIEKQNIQENELLIKTERIKNIEAMLNAIKQREAGLVKDVNRIEKKLFNEMEYSKNLENKLSIMQKDLQIAQKQNIDIQQLLEKTKNTNKTANLDLQLKLTTLEREKEEIIKQENMKIKNAEILYENMQIKHAEEVSALKSNYETQLSELKKNIDYLNEMISSTRKENSVLNKSLTEMRVENTSLKNKILMEHSEDLQGRLKEVREMLQTKSVEVDRKITSESTKTQYNVSTSLNFNDSDEDKPSSQALNRAPSIKRQYQNEQEAEVTSMGKKFFKSRSVQPRTYAKRRKD</sequence>
<evidence type="ECO:0000256" key="2">
    <source>
        <dbReference type="SAM" id="MobiDB-lite"/>
    </source>
</evidence>
<dbReference type="AlphaFoldDB" id="A0A6I9WRV9"/>
<organism evidence="3 4">
    <name type="scientific">Pogonomyrmex barbatus</name>
    <name type="common">red harvester ant</name>
    <dbReference type="NCBI Taxonomy" id="144034"/>
    <lineage>
        <taxon>Eukaryota</taxon>
        <taxon>Metazoa</taxon>
        <taxon>Ecdysozoa</taxon>
        <taxon>Arthropoda</taxon>
        <taxon>Hexapoda</taxon>
        <taxon>Insecta</taxon>
        <taxon>Pterygota</taxon>
        <taxon>Neoptera</taxon>
        <taxon>Endopterygota</taxon>
        <taxon>Hymenoptera</taxon>
        <taxon>Apocrita</taxon>
        <taxon>Aculeata</taxon>
        <taxon>Formicoidea</taxon>
        <taxon>Formicidae</taxon>
        <taxon>Myrmicinae</taxon>
        <taxon>Pogonomyrmex</taxon>
    </lineage>
</organism>
<feature type="compositionally biased region" description="Polar residues" evidence="2">
    <location>
        <begin position="59"/>
        <end position="82"/>
    </location>
</feature>
<accession>A0A6I9WRV9</accession>